<reference evidence="1 2" key="2">
    <citation type="journal article" date="2022" name="Mol. Ecol. Resour.">
        <title>The genomes of chicory, endive, great burdock and yacon provide insights into Asteraceae paleo-polyploidization history and plant inulin production.</title>
        <authorList>
            <person name="Fan W."/>
            <person name="Wang S."/>
            <person name="Wang H."/>
            <person name="Wang A."/>
            <person name="Jiang F."/>
            <person name="Liu H."/>
            <person name="Zhao H."/>
            <person name="Xu D."/>
            <person name="Zhang Y."/>
        </authorList>
    </citation>
    <scope>NUCLEOTIDE SEQUENCE [LARGE SCALE GENOMIC DNA]</scope>
    <source>
        <strain evidence="2">cv. Yunnan</strain>
        <tissue evidence="1">Leaves</tissue>
    </source>
</reference>
<evidence type="ECO:0000313" key="2">
    <source>
        <dbReference type="Proteomes" id="UP001056120"/>
    </source>
</evidence>
<dbReference type="EMBL" id="CM042038">
    <property type="protein sequence ID" value="KAI3732577.1"/>
    <property type="molecule type" value="Genomic_DNA"/>
</dbReference>
<comment type="caution">
    <text evidence="1">The sequence shown here is derived from an EMBL/GenBank/DDBJ whole genome shotgun (WGS) entry which is preliminary data.</text>
</comment>
<proteinExistence type="predicted"/>
<dbReference type="Proteomes" id="UP001056120">
    <property type="component" value="Linkage Group LG21"/>
</dbReference>
<sequence>MQFVLGEFVAAAAVVWADFVFGSTIVDPSQASFNDGSLILDTVGILVGDGWRTPKEIDVKWHNKSFRCLCKEDRIDWVPKWTGKPECSQSGGRRAAKPKISGNRSDSNQMEGEGSPLHGENSCMGNNMCIDNSGGAKRVPCVYKFAAGNSKENSAHLDRGSPSIQEVAQKIGLKPRKRPKQGSLDDDPFNLDQIIGAESQPCSGRHKSVMEDPGAHAPSDIPIPDLNESMVGSKQKSLSGNYLASV</sequence>
<organism evidence="1 2">
    <name type="scientific">Smallanthus sonchifolius</name>
    <dbReference type="NCBI Taxonomy" id="185202"/>
    <lineage>
        <taxon>Eukaryota</taxon>
        <taxon>Viridiplantae</taxon>
        <taxon>Streptophyta</taxon>
        <taxon>Embryophyta</taxon>
        <taxon>Tracheophyta</taxon>
        <taxon>Spermatophyta</taxon>
        <taxon>Magnoliopsida</taxon>
        <taxon>eudicotyledons</taxon>
        <taxon>Gunneridae</taxon>
        <taxon>Pentapetalae</taxon>
        <taxon>asterids</taxon>
        <taxon>campanulids</taxon>
        <taxon>Asterales</taxon>
        <taxon>Asteraceae</taxon>
        <taxon>Asteroideae</taxon>
        <taxon>Heliantheae alliance</taxon>
        <taxon>Millerieae</taxon>
        <taxon>Smallanthus</taxon>
    </lineage>
</organism>
<name>A0ACB9CE87_9ASTR</name>
<keyword evidence="2" id="KW-1185">Reference proteome</keyword>
<protein>
    <submittedName>
        <fullName evidence="1">Uncharacterized protein</fullName>
    </submittedName>
</protein>
<evidence type="ECO:0000313" key="1">
    <source>
        <dbReference type="EMBL" id="KAI3732577.1"/>
    </source>
</evidence>
<gene>
    <name evidence="1" type="ORF">L1987_63783</name>
</gene>
<reference evidence="2" key="1">
    <citation type="journal article" date="2022" name="Mol. Ecol. Resour.">
        <title>The genomes of chicory, endive, great burdock and yacon provide insights into Asteraceae palaeo-polyploidization history and plant inulin production.</title>
        <authorList>
            <person name="Fan W."/>
            <person name="Wang S."/>
            <person name="Wang H."/>
            <person name="Wang A."/>
            <person name="Jiang F."/>
            <person name="Liu H."/>
            <person name="Zhao H."/>
            <person name="Xu D."/>
            <person name="Zhang Y."/>
        </authorList>
    </citation>
    <scope>NUCLEOTIDE SEQUENCE [LARGE SCALE GENOMIC DNA]</scope>
    <source>
        <strain evidence="2">cv. Yunnan</strain>
    </source>
</reference>
<accession>A0ACB9CE87</accession>